<gene>
    <name evidence="1" type="ORF">OJ996_16315</name>
</gene>
<evidence type="ECO:0008006" key="3">
    <source>
        <dbReference type="Google" id="ProtNLM"/>
    </source>
</evidence>
<keyword evidence="2" id="KW-1185">Reference proteome</keyword>
<comment type="caution">
    <text evidence="1">The sequence shown here is derived from an EMBL/GenBank/DDBJ whole genome shotgun (WGS) entry which is preliminary data.</text>
</comment>
<sequence length="322" mass="34044">MSSTPQRYCPPVRMGLAGLAVLVLLLAGGVAVWRSDERVEGRATEAGRGRVAERDAVRRSSAPERYRQLLARLEAAAADAGASEVDGQGLSAFHRITGSLESEDFAALLESGQGSAELRLKVLLAWAERDPRAAAEALARLGEMPPEASALLAGTWARQDLEAALGWGRGLPSGAERDGVLQALAGEAALKEPRVAIELLEELESSEESRATLSQAAGAWAGSDPEAAAAWALGLEEPVQREAALAAIATAWADRDPQAAAALVLESVGDGSIEENSIVGIVQRFAFRDPQAAREWVDQFPAGRTRERAEAELQRIASRAGR</sequence>
<proteinExistence type="predicted"/>
<name>A0ABT3G666_9BACT</name>
<organism evidence="1 2">
    <name type="scientific">Luteolibacter rhizosphaerae</name>
    <dbReference type="NCBI Taxonomy" id="2989719"/>
    <lineage>
        <taxon>Bacteria</taxon>
        <taxon>Pseudomonadati</taxon>
        <taxon>Verrucomicrobiota</taxon>
        <taxon>Verrucomicrobiia</taxon>
        <taxon>Verrucomicrobiales</taxon>
        <taxon>Verrucomicrobiaceae</taxon>
        <taxon>Luteolibacter</taxon>
    </lineage>
</organism>
<reference evidence="1" key="1">
    <citation type="submission" date="2022-10" db="EMBL/GenBank/DDBJ databases">
        <title>Luteolibacter sp. GHJ8, whole genome shotgun sequencing project.</title>
        <authorList>
            <person name="Zhao G."/>
            <person name="Shen L."/>
        </authorList>
    </citation>
    <scope>NUCLEOTIDE SEQUENCE</scope>
    <source>
        <strain evidence="1">GHJ8</strain>
    </source>
</reference>
<dbReference type="Proteomes" id="UP001165653">
    <property type="component" value="Unassembled WGS sequence"/>
</dbReference>
<protein>
    <recommendedName>
        <fullName evidence="3">HEAT repeat protein</fullName>
    </recommendedName>
</protein>
<dbReference type="RefSeq" id="WP_264514691.1">
    <property type="nucleotide sequence ID" value="NZ_JAPDDR010000008.1"/>
</dbReference>
<accession>A0ABT3G666</accession>
<evidence type="ECO:0000313" key="1">
    <source>
        <dbReference type="EMBL" id="MCW1915152.1"/>
    </source>
</evidence>
<dbReference type="EMBL" id="JAPDDR010000008">
    <property type="protein sequence ID" value="MCW1915152.1"/>
    <property type="molecule type" value="Genomic_DNA"/>
</dbReference>
<evidence type="ECO:0000313" key="2">
    <source>
        <dbReference type="Proteomes" id="UP001165653"/>
    </source>
</evidence>